<sequence>MAGNRFYVRFVEDAFSNEFLCKISWRLRRRWPNCTNLSKSINFYVSHILREGSSCADKLASYHIPFRSDFSWWDRLPNCVRFEFAANRLGFPVYRFN</sequence>
<keyword evidence="2" id="KW-1185">Reference proteome</keyword>
<dbReference type="EMBL" id="JBGMDY010000003">
    <property type="protein sequence ID" value="KAL2340192.1"/>
    <property type="molecule type" value="Genomic_DNA"/>
</dbReference>
<dbReference type="Proteomes" id="UP001603857">
    <property type="component" value="Unassembled WGS sequence"/>
</dbReference>
<gene>
    <name evidence="1" type="ORF">Fmac_008132</name>
</gene>
<name>A0ABD1MWJ6_9FABA</name>
<protein>
    <submittedName>
        <fullName evidence="1">Uncharacterized protein</fullName>
    </submittedName>
</protein>
<evidence type="ECO:0000313" key="1">
    <source>
        <dbReference type="EMBL" id="KAL2340192.1"/>
    </source>
</evidence>
<comment type="caution">
    <text evidence="1">The sequence shown here is derived from an EMBL/GenBank/DDBJ whole genome shotgun (WGS) entry which is preliminary data.</text>
</comment>
<dbReference type="AlphaFoldDB" id="A0ABD1MWJ6"/>
<proteinExistence type="predicted"/>
<reference evidence="1 2" key="1">
    <citation type="submission" date="2024-08" db="EMBL/GenBank/DDBJ databases">
        <title>Insights into the chromosomal genome structure of Flemingia macrophylla.</title>
        <authorList>
            <person name="Ding Y."/>
            <person name="Zhao Y."/>
            <person name="Bi W."/>
            <person name="Wu M."/>
            <person name="Zhao G."/>
            <person name="Gong Y."/>
            <person name="Li W."/>
            <person name="Zhang P."/>
        </authorList>
    </citation>
    <scope>NUCLEOTIDE SEQUENCE [LARGE SCALE GENOMIC DNA]</scope>
    <source>
        <strain evidence="1">DYQJB</strain>
        <tissue evidence="1">Leaf</tissue>
    </source>
</reference>
<organism evidence="1 2">
    <name type="scientific">Flemingia macrophylla</name>
    <dbReference type="NCBI Taxonomy" id="520843"/>
    <lineage>
        <taxon>Eukaryota</taxon>
        <taxon>Viridiplantae</taxon>
        <taxon>Streptophyta</taxon>
        <taxon>Embryophyta</taxon>
        <taxon>Tracheophyta</taxon>
        <taxon>Spermatophyta</taxon>
        <taxon>Magnoliopsida</taxon>
        <taxon>eudicotyledons</taxon>
        <taxon>Gunneridae</taxon>
        <taxon>Pentapetalae</taxon>
        <taxon>rosids</taxon>
        <taxon>fabids</taxon>
        <taxon>Fabales</taxon>
        <taxon>Fabaceae</taxon>
        <taxon>Papilionoideae</taxon>
        <taxon>50 kb inversion clade</taxon>
        <taxon>NPAAA clade</taxon>
        <taxon>indigoferoid/millettioid clade</taxon>
        <taxon>Phaseoleae</taxon>
        <taxon>Flemingia</taxon>
    </lineage>
</organism>
<evidence type="ECO:0000313" key="2">
    <source>
        <dbReference type="Proteomes" id="UP001603857"/>
    </source>
</evidence>
<accession>A0ABD1MWJ6</accession>